<keyword evidence="1" id="KW-1133">Transmembrane helix</keyword>
<dbReference type="PANTHER" id="PTHR11161">
    <property type="entry name" value="O-ACYLTRANSFERASE"/>
    <property type="match status" value="1"/>
</dbReference>
<evidence type="ECO:0000313" key="3">
    <source>
        <dbReference type="Proteomes" id="UP000708208"/>
    </source>
</evidence>
<gene>
    <name evidence="2" type="ORF">AFUS01_LOCUS24999</name>
</gene>
<feature type="non-terminal residue" evidence="2">
    <location>
        <position position="1"/>
    </location>
</feature>
<evidence type="ECO:0000313" key="2">
    <source>
        <dbReference type="EMBL" id="CAG7786430.1"/>
    </source>
</evidence>
<keyword evidence="1" id="KW-0472">Membrane</keyword>
<protein>
    <recommendedName>
        <fullName evidence="4">Nose resistant-to-fluoxetine protein N-terminal domain-containing protein</fullName>
    </recommendedName>
</protein>
<dbReference type="Proteomes" id="UP000708208">
    <property type="component" value="Unassembled WGS sequence"/>
</dbReference>
<accession>A0A8J2PGT3</accession>
<dbReference type="AlphaFoldDB" id="A0A8J2PGT3"/>
<name>A0A8J2PGT3_9HEXA</name>
<evidence type="ECO:0000256" key="1">
    <source>
        <dbReference type="SAM" id="Phobius"/>
    </source>
</evidence>
<sequence length="211" mass="23444">ATIKGKYCTSFLFPKPSLWAELGYIESQQSPENSFRPNEEKSFELVIERIRDSKFSAVLPLIGNCLPASCSENDVGKIVNMVHDKTQSNYLGQVVVGCYTNEKPLDTGAIIFVGILAVIGTLCTVGTLLDVYLSSLNRTSTNTRVDVRIILAFSFYTNTKKLLSIPNEPGQLSCLNGIRFLITAWTLLGHTFIFIWSPNTSNFMDLSQVFL</sequence>
<organism evidence="2 3">
    <name type="scientific">Allacma fusca</name>
    <dbReference type="NCBI Taxonomy" id="39272"/>
    <lineage>
        <taxon>Eukaryota</taxon>
        <taxon>Metazoa</taxon>
        <taxon>Ecdysozoa</taxon>
        <taxon>Arthropoda</taxon>
        <taxon>Hexapoda</taxon>
        <taxon>Collembola</taxon>
        <taxon>Symphypleona</taxon>
        <taxon>Sminthuridae</taxon>
        <taxon>Allacma</taxon>
    </lineage>
</organism>
<evidence type="ECO:0008006" key="4">
    <source>
        <dbReference type="Google" id="ProtNLM"/>
    </source>
</evidence>
<dbReference type="PANTHER" id="PTHR11161:SF0">
    <property type="entry name" value="O-ACYLTRANSFERASE LIKE PROTEIN"/>
    <property type="match status" value="1"/>
</dbReference>
<proteinExistence type="predicted"/>
<comment type="caution">
    <text evidence="2">The sequence shown here is derived from an EMBL/GenBank/DDBJ whole genome shotgun (WGS) entry which is preliminary data.</text>
</comment>
<dbReference type="OrthoDB" id="118951at2759"/>
<dbReference type="EMBL" id="CAJVCH010317863">
    <property type="protein sequence ID" value="CAG7786430.1"/>
    <property type="molecule type" value="Genomic_DNA"/>
</dbReference>
<reference evidence="2" key="1">
    <citation type="submission" date="2021-06" db="EMBL/GenBank/DDBJ databases">
        <authorList>
            <person name="Hodson N. C."/>
            <person name="Mongue J. A."/>
            <person name="Jaron S. K."/>
        </authorList>
    </citation>
    <scope>NUCLEOTIDE SEQUENCE</scope>
</reference>
<dbReference type="InterPro" id="IPR052728">
    <property type="entry name" value="O2_lipid_transport_reg"/>
</dbReference>
<feature type="transmembrane region" description="Helical" evidence="1">
    <location>
        <begin position="178"/>
        <end position="197"/>
    </location>
</feature>
<keyword evidence="1" id="KW-0812">Transmembrane</keyword>
<keyword evidence="3" id="KW-1185">Reference proteome</keyword>
<feature type="transmembrane region" description="Helical" evidence="1">
    <location>
        <begin position="109"/>
        <end position="133"/>
    </location>
</feature>